<name>A0A1D1YR13_9ARAE</name>
<dbReference type="EMBL" id="GDJX01010851">
    <property type="protein sequence ID" value="JAT57085.1"/>
    <property type="molecule type" value="Transcribed_RNA"/>
</dbReference>
<sequence>MFSLINKNFPQKHILPFLISFIIRCNAVATQDNKPKNGKKDIKIIGVILIVFIMISLIIMWVSRTRYRRQKDYHREIYDYIEGINSIQTDASTERLESITSSCRSSFSFRTSLNSIIGNMIRPTRPISATHPLPSSRTTDMSVLIAFDGHNQRFLSSFVTVPLSSHRRNHQNRHRNISSIYPESYLNNNEFSQDILVIEPPPAYKP</sequence>
<keyword evidence="1" id="KW-0812">Transmembrane</keyword>
<accession>A0A1D1YR13</accession>
<keyword evidence="2" id="KW-0436">Ligase</keyword>
<evidence type="ECO:0000313" key="2">
    <source>
        <dbReference type="EMBL" id="JAT57085.1"/>
    </source>
</evidence>
<protein>
    <submittedName>
        <fullName evidence="2">Lysine--tRNA ligase</fullName>
    </submittedName>
</protein>
<reference evidence="2" key="1">
    <citation type="submission" date="2015-07" db="EMBL/GenBank/DDBJ databases">
        <title>Transcriptome Assembly of Anthurium amnicola.</title>
        <authorList>
            <person name="Suzuki J."/>
        </authorList>
    </citation>
    <scope>NUCLEOTIDE SEQUENCE</scope>
</reference>
<evidence type="ECO:0000256" key="1">
    <source>
        <dbReference type="SAM" id="Phobius"/>
    </source>
</evidence>
<keyword evidence="1" id="KW-0472">Membrane</keyword>
<proteinExistence type="predicted"/>
<keyword evidence="1" id="KW-1133">Transmembrane helix</keyword>
<feature type="transmembrane region" description="Helical" evidence="1">
    <location>
        <begin position="43"/>
        <end position="62"/>
    </location>
</feature>
<gene>
    <name evidence="2" type="primary">lysS_12</name>
    <name evidence="2" type="ORF">g.27531</name>
</gene>
<organism evidence="2">
    <name type="scientific">Anthurium amnicola</name>
    <dbReference type="NCBI Taxonomy" id="1678845"/>
    <lineage>
        <taxon>Eukaryota</taxon>
        <taxon>Viridiplantae</taxon>
        <taxon>Streptophyta</taxon>
        <taxon>Embryophyta</taxon>
        <taxon>Tracheophyta</taxon>
        <taxon>Spermatophyta</taxon>
        <taxon>Magnoliopsida</taxon>
        <taxon>Liliopsida</taxon>
        <taxon>Araceae</taxon>
        <taxon>Pothoideae</taxon>
        <taxon>Potheae</taxon>
        <taxon>Anthurium</taxon>
    </lineage>
</organism>
<dbReference type="AlphaFoldDB" id="A0A1D1YR13"/>
<dbReference type="GO" id="GO:0016874">
    <property type="term" value="F:ligase activity"/>
    <property type="evidence" value="ECO:0007669"/>
    <property type="project" value="UniProtKB-KW"/>
</dbReference>